<proteinExistence type="predicted"/>
<evidence type="ECO:0000313" key="8">
    <source>
        <dbReference type="EMBL" id="KAB1224746.1"/>
    </source>
</evidence>
<dbReference type="GO" id="GO:0016829">
    <property type="term" value="F:lyase activity"/>
    <property type="evidence" value="ECO:0007669"/>
    <property type="project" value="UniProtKB-KW"/>
</dbReference>
<evidence type="ECO:0000256" key="2">
    <source>
        <dbReference type="ARBA" id="ARBA00022801"/>
    </source>
</evidence>
<feature type="region of interest" description="Disordered" evidence="7">
    <location>
        <begin position="1"/>
        <end position="38"/>
    </location>
</feature>
<keyword evidence="2" id="KW-0378">Hydrolase</keyword>
<evidence type="ECO:0000256" key="6">
    <source>
        <dbReference type="ARBA" id="ARBA00030030"/>
    </source>
</evidence>
<dbReference type="EMBL" id="RXIC02000019">
    <property type="protein sequence ID" value="KAB1224746.1"/>
    <property type="molecule type" value="Genomic_DNA"/>
</dbReference>
<keyword evidence="1" id="KW-0540">Nuclease</keyword>
<keyword evidence="9" id="KW-1185">Reference proteome</keyword>
<protein>
    <recommendedName>
        <fullName evidence="5">U6 snRNA phosphodiesterase 1</fullName>
    </recommendedName>
    <alternativeName>
        <fullName evidence="6">3'-5' RNA exonuclease USB1</fullName>
    </alternativeName>
</protein>
<evidence type="ECO:0000256" key="3">
    <source>
        <dbReference type="ARBA" id="ARBA00023239"/>
    </source>
</evidence>
<evidence type="ECO:0000256" key="4">
    <source>
        <dbReference type="ARBA" id="ARBA00023242"/>
    </source>
</evidence>
<dbReference type="Pfam" id="PF09749">
    <property type="entry name" value="HVSL"/>
    <property type="match status" value="1"/>
</dbReference>
<evidence type="ECO:0000313" key="9">
    <source>
        <dbReference type="Proteomes" id="UP000516437"/>
    </source>
</evidence>
<name>A0A6A1WJV4_9ROSI</name>
<dbReference type="Gene3D" id="3.90.1140.10">
    <property type="entry name" value="Cyclic phosphodiesterase"/>
    <property type="match status" value="1"/>
</dbReference>
<dbReference type="GO" id="GO:0000175">
    <property type="term" value="F:3'-5'-RNA exonuclease activity"/>
    <property type="evidence" value="ECO:0007669"/>
    <property type="project" value="TreeGrafter"/>
</dbReference>
<dbReference type="PANTHER" id="PTHR13522">
    <property type="entry name" value="U6 SNRNA PHOSPHODIESTERASE 1"/>
    <property type="match status" value="1"/>
</dbReference>
<dbReference type="InterPro" id="IPR027521">
    <property type="entry name" value="Usb1"/>
</dbReference>
<evidence type="ECO:0000256" key="7">
    <source>
        <dbReference type="SAM" id="MobiDB-lite"/>
    </source>
</evidence>
<comment type="caution">
    <text evidence="8">The sequence shown here is derived from an EMBL/GenBank/DDBJ whole genome shotgun (WGS) entry which is preliminary data.</text>
</comment>
<reference evidence="8 9" key="1">
    <citation type="journal article" date="2019" name="Plant Biotechnol. J.">
        <title>The red bayberry genome and genetic basis of sex determination.</title>
        <authorList>
            <person name="Jia H.M."/>
            <person name="Jia H.J."/>
            <person name="Cai Q.L."/>
            <person name="Wang Y."/>
            <person name="Zhao H.B."/>
            <person name="Yang W.F."/>
            <person name="Wang G.Y."/>
            <person name="Li Y.H."/>
            <person name="Zhan D.L."/>
            <person name="Shen Y.T."/>
            <person name="Niu Q.F."/>
            <person name="Chang L."/>
            <person name="Qiu J."/>
            <person name="Zhao L."/>
            <person name="Xie H.B."/>
            <person name="Fu W.Y."/>
            <person name="Jin J."/>
            <person name="Li X.W."/>
            <person name="Jiao Y."/>
            <person name="Zhou C.C."/>
            <person name="Tu T."/>
            <person name="Chai C.Y."/>
            <person name="Gao J.L."/>
            <person name="Fan L.J."/>
            <person name="van de Weg E."/>
            <person name="Wang J.Y."/>
            <person name="Gao Z.S."/>
        </authorList>
    </citation>
    <scope>NUCLEOTIDE SEQUENCE [LARGE SCALE GENOMIC DNA]</scope>
    <source>
        <tissue evidence="8">Leaves</tissue>
    </source>
</reference>
<feature type="compositionally biased region" description="Polar residues" evidence="7">
    <location>
        <begin position="10"/>
        <end position="33"/>
    </location>
</feature>
<accession>A0A6A1WJV4</accession>
<organism evidence="8 9">
    <name type="scientific">Morella rubra</name>
    <name type="common">Chinese bayberry</name>
    <dbReference type="NCBI Taxonomy" id="262757"/>
    <lineage>
        <taxon>Eukaryota</taxon>
        <taxon>Viridiplantae</taxon>
        <taxon>Streptophyta</taxon>
        <taxon>Embryophyta</taxon>
        <taxon>Tracheophyta</taxon>
        <taxon>Spermatophyta</taxon>
        <taxon>Magnoliopsida</taxon>
        <taxon>eudicotyledons</taxon>
        <taxon>Gunneridae</taxon>
        <taxon>Pentapetalae</taxon>
        <taxon>rosids</taxon>
        <taxon>fabids</taxon>
        <taxon>Fagales</taxon>
        <taxon>Myricaceae</taxon>
        <taxon>Morella</taxon>
    </lineage>
</organism>
<sequence length="210" mass="23095">MEALKASYGDISSDSDNDASTPVSTNSQDSTTPLPSPPVYLLNPSSSNPLGTWTAAKLVRPLELGPFPMKKGTMLCMCTSQMLIVYEKLLSAMVRKICKHKQSALCPVFYIPDAPKKELALCLKKLTSLVLGLHVADVDVPLDSLCKDDHKLEQVALGREFHISLGRTVPIRVHQIDSVVSMLRQKLQSQKRSDFISSISILVQVQSMML</sequence>
<gene>
    <name evidence="8" type="ORF">CJ030_MR1G017671</name>
</gene>
<dbReference type="OrthoDB" id="1733688at2759"/>
<keyword evidence="3" id="KW-0456">Lyase</keyword>
<evidence type="ECO:0000256" key="5">
    <source>
        <dbReference type="ARBA" id="ARBA00029543"/>
    </source>
</evidence>
<dbReference type="PANTHER" id="PTHR13522:SF3">
    <property type="entry name" value="U6 SNRNA PHOSPHODIESTERASE 1"/>
    <property type="match status" value="1"/>
</dbReference>
<evidence type="ECO:0000256" key="1">
    <source>
        <dbReference type="ARBA" id="ARBA00022722"/>
    </source>
</evidence>
<dbReference type="Proteomes" id="UP000516437">
    <property type="component" value="Chromosome 1"/>
</dbReference>
<keyword evidence="4" id="KW-0539">Nucleus</keyword>
<dbReference type="AlphaFoldDB" id="A0A6A1WJV4"/>
<dbReference type="GO" id="GO:0034477">
    <property type="term" value="P:U6 snRNA 3'-end processing"/>
    <property type="evidence" value="ECO:0007669"/>
    <property type="project" value="InterPro"/>
</dbReference>
<dbReference type="GO" id="GO:0005634">
    <property type="term" value="C:nucleus"/>
    <property type="evidence" value="ECO:0007669"/>
    <property type="project" value="TreeGrafter"/>
</dbReference>